<feature type="chain" id="PRO_5045857541" evidence="3">
    <location>
        <begin position="27"/>
        <end position="356"/>
    </location>
</feature>
<keyword evidence="2 5" id="KW-0378">Hydrolase</keyword>
<dbReference type="SUPFAM" id="SSF53474">
    <property type="entry name" value="alpha/beta-Hydrolases"/>
    <property type="match status" value="1"/>
</dbReference>
<dbReference type="InterPro" id="IPR029058">
    <property type="entry name" value="AB_hydrolase_fold"/>
</dbReference>
<dbReference type="Gene3D" id="3.40.50.1820">
    <property type="entry name" value="alpha/beta hydrolase"/>
    <property type="match status" value="1"/>
</dbReference>
<evidence type="ECO:0000256" key="1">
    <source>
        <dbReference type="ARBA" id="ARBA00010088"/>
    </source>
</evidence>
<gene>
    <name evidence="5" type="ORF">MUG09_14040</name>
</gene>
<feature type="domain" description="AB hydrolase-1" evidence="4">
    <location>
        <begin position="65"/>
        <end position="178"/>
    </location>
</feature>
<proteinExistence type="inferred from homology"/>
<dbReference type="GO" id="GO:0016787">
    <property type="term" value="F:hydrolase activity"/>
    <property type="evidence" value="ECO:0007669"/>
    <property type="project" value="UniProtKB-KW"/>
</dbReference>
<dbReference type="InterPro" id="IPR000073">
    <property type="entry name" value="AB_hydrolase_1"/>
</dbReference>
<comment type="similarity">
    <text evidence="1">Belongs to the peptidase S33 family.</text>
</comment>
<dbReference type="RefSeq" id="WP_244772068.1">
    <property type="nucleotide sequence ID" value="NZ_CP094929.1"/>
</dbReference>
<accession>A0ABY4D955</accession>
<organism evidence="5 6">
    <name type="scientific">Sphaerochaeta associata</name>
    <dbReference type="NCBI Taxonomy" id="1129264"/>
    <lineage>
        <taxon>Bacteria</taxon>
        <taxon>Pseudomonadati</taxon>
        <taxon>Spirochaetota</taxon>
        <taxon>Spirochaetia</taxon>
        <taxon>Spirochaetales</taxon>
        <taxon>Sphaerochaetaceae</taxon>
        <taxon>Sphaerochaeta</taxon>
    </lineage>
</organism>
<evidence type="ECO:0000256" key="3">
    <source>
        <dbReference type="SAM" id="SignalP"/>
    </source>
</evidence>
<name>A0ABY4D955_9SPIR</name>
<dbReference type="PRINTS" id="PR00793">
    <property type="entry name" value="PROAMNOPTASE"/>
</dbReference>
<sequence length="356" mass="39694">MHHKTIVVSVLLLCLLLLATSCTHTAKVFDENGNVLTLKLSGKERVSINNTKQTIYTAGTTKDNPILLWLDGGPGGSELAWVRKYLGPLHQHFTIVCWDQRGVAASFSATKKGNAVEDYVQDVVALSEYLMEKHGQEKIFLLGHSWGGFIGALAAQRRPELYHAFIAASPHVNSTENDTIGYQMILEGAKQRGDTKTIKKLEAIGLPPYEKLDKKGNVVGDGDAYYAVLSRLYSYSPNAPSDAGFRSEILFLAPEHSLFDRINLIRGLMKGVKEVYPQLRHRSLEDEANQFECPLIVINAAYDYSCVAAITERWFSHTSAPSKHHLWLEKSGHNGVYTEPSVFIDFMFNEVLPLKD</sequence>
<dbReference type="InterPro" id="IPR002410">
    <property type="entry name" value="Peptidase_S33"/>
</dbReference>
<keyword evidence="6" id="KW-1185">Reference proteome</keyword>
<dbReference type="Proteomes" id="UP000829708">
    <property type="component" value="Chromosome"/>
</dbReference>
<protein>
    <submittedName>
        <fullName evidence="5">Alpha/beta hydrolase</fullName>
    </submittedName>
</protein>
<keyword evidence="3" id="KW-0732">Signal</keyword>
<dbReference type="InterPro" id="IPR051601">
    <property type="entry name" value="Serine_prot/Carboxylest_S33"/>
</dbReference>
<evidence type="ECO:0000313" key="6">
    <source>
        <dbReference type="Proteomes" id="UP000829708"/>
    </source>
</evidence>
<dbReference type="EMBL" id="CP094929">
    <property type="protein sequence ID" value="UOM50681.1"/>
    <property type="molecule type" value="Genomic_DNA"/>
</dbReference>
<evidence type="ECO:0000256" key="2">
    <source>
        <dbReference type="ARBA" id="ARBA00022801"/>
    </source>
</evidence>
<evidence type="ECO:0000313" key="5">
    <source>
        <dbReference type="EMBL" id="UOM50681.1"/>
    </source>
</evidence>
<dbReference type="PROSITE" id="PS51257">
    <property type="entry name" value="PROKAR_LIPOPROTEIN"/>
    <property type="match status" value="1"/>
</dbReference>
<dbReference type="PANTHER" id="PTHR43248">
    <property type="entry name" value="2-SUCCINYL-6-HYDROXY-2,4-CYCLOHEXADIENE-1-CARBOXYLATE SYNTHASE"/>
    <property type="match status" value="1"/>
</dbReference>
<evidence type="ECO:0000259" key="4">
    <source>
        <dbReference type="Pfam" id="PF00561"/>
    </source>
</evidence>
<reference evidence="6" key="1">
    <citation type="journal article" date="2024" name="J Bioinform Genom">
        <title>Complete genome sequence of the type strain bacterium Sphaerochaeta associata GLS2t (VKM B-2742)t.</title>
        <authorList>
            <person name="Troshina O.Y."/>
            <person name="Tepeeva A.N."/>
            <person name="Arzamasceva V.O."/>
            <person name="Whitman W.B."/>
            <person name="Varghese N."/>
            <person name="Shapiro N."/>
            <person name="Woyke T."/>
            <person name="Kripides N.C."/>
            <person name="Vasilenko O.V."/>
        </authorList>
    </citation>
    <scope>NUCLEOTIDE SEQUENCE [LARGE SCALE GENOMIC DNA]</scope>
    <source>
        <strain evidence="6">GLS2T</strain>
    </source>
</reference>
<feature type="signal peptide" evidence="3">
    <location>
        <begin position="1"/>
        <end position="26"/>
    </location>
</feature>
<dbReference type="PANTHER" id="PTHR43248:SF2">
    <property type="entry name" value="PROLYL AMINOPEPTIDASE"/>
    <property type="match status" value="1"/>
</dbReference>
<dbReference type="Pfam" id="PF00561">
    <property type="entry name" value="Abhydrolase_1"/>
    <property type="match status" value="1"/>
</dbReference>